<sequence length="390" mass="42131">MSYLLKVLAPTSALRRREGGHARVTNMELFFDLVYVFSIIQLSHFLLEHQTWVGALQAATVFAGVWWAWNYTAWATNWIDPDHAAGRVLMIVLMGCALLMAIAIPYSFDDRGGLFVGAYVVMALVRAGYMAALFRGQTMGRNYAQLCAWSAFSGLFWIAGVVLPDLRLPLWIAAVLIDYAAPFAGFWLPGVGATPMNSWPLAGLHLLERNQQVFIISLGESILLLGGTLVGATLLGASLLAAGIGFGIIVTLWWLYFVHTTSRGEHAFEHASDHTRLARSGLAYAHGIMVAGAIVVAVAIEEIIAHPTESAHLPTIFVAVLGPAIYLLGSAIFYRTMAQRIPLAYFAGFALLAALGWGIQAFHASALSLGVGVLAVMITLAFAAAREQRA</sequence>
<feature type="transmembrane region" description="Helical" evidence="1">
    <location>
        <begin position="341"/>
        <end position="359"/>
    </location>
</feature>
<keyword evidence="1" id="KW-0472">Membrane</keyword>
<proteinExistence type="predicted"/>
<keyword evidence="1" id="KW-0812">Transmembrane</keyword>
<feature type="transmembrane region" description="Helical" evidence="1">
    <location>
        <begin position="29"/>
        <end position="47"/>
    </location>
</feature>
<accession>A0ABY7YVR9</accession>
<gene>
    <name evidence="2" type="ORF">PSQ90_13005</name>
</gene>
<dbReference type="Pfam" id="PF06772">
    <property type="entry name" value="LtrA"/>
    <property type="match status" value="1"/>
</dbReference>
<keyword evidence="3" id="KW-1185">Reference proteome</keyword>
<feature type="transmembrane region" description="Helical" evidence="1">
    <location>
        <begin position="88"/>
        <end position="108"/>
    </location>
</feature>
<feature type="transmembrane region" description="Helical" evidence="1">
    <location>
        <begin position="312"/>
        <end position="334"/>
    </location>
</feature>
<name>A0ABY7YVR9_9HYPH</name>
<reference evidence="2 3" key="1">
    <citation type="submission" date="2023-02" db="EMBL/GenBank/DDBJ databases">
        <title>Devosia chondri sp. nov., isolated from the phycosphere of marine algae.</title>
        <authorList>
            <person name="Kim J.M."/>
            <person name="Lee J.K."/>
            <person name="Choi B.J."/>
            <person name="Bayburt H."/>
            <person name="Jeon C.O."/>
        </authorList>
    </citation>
    <scope>NUCLEOTIDE SEQUENCE [LARGE SCALE GENOMIC DNA]</scope>
    <source>
        <strain evidence="2 3">G2-5</strain>
    </source>
</reference>
<organism evidence="2 3">
    <name type="scientific">Devosia rhodophyticola</name>
    <dbReference type="NCBI Taxonomy" id="3026423"/>
    <lineage>
        <taxon>Bacteria</taxon>
        <taxon>Pseudomonadati</taxon>
        <taxon>Pseudomonadota</taxon>
        <taxon>Alphaproteobacteria</taxon>
        <taxon>Hyphomicrobiales</taxon>
        <taxon>Devosiaceae</taxon>
        <taxon>Devosia</taxon>
    </lineage>
</organism>
<evidence type="ECO:0000313" key="2">
    <source>
        <dbReference type="EMBL" id="WDR05203.1"/>
    </source>
</evidence>
<feature type="transmembrane region" description="Helical" evidence="1">
    <location>
        <begin position="240"/>
        <end position="260"/>
    </location>
</feature>
<feature type="transmembrane region" description="Helical" evidence="1">
    <location>
        <begin position="365"/>
        <end position="385"/>
    </location>
</feature>
<feature type="transmembrane region" description="Helical" evidence="1">
    <location>
        <begin position="146"/>
        <end position="164"/>
    </location>
</feature>
<feature type="transmembrane region" description="Helical" evidence="1">
    <location>
        <begin position="53"/>
        <end position="76"/>
    </location>
</feature>
<dbReference type="EMBL" id="CP118247">
    <property type="protein sequence ID" value="WDR05203.1"/>
    <property type="molecule type" value="Genomic_DNA"/>
</dbReference>
<keyword evidence="1" id="KW-1133">Transmembrane helix</keyword>
<feature type="transmembrane region" description="Helical" evidence="1">
    <location>
        <begin position="281"/>
        <end position="300"/>
    </location>
</feature>
<feature type="transmembrane region" description="Helical" evidence="1">
    <location>
        <begin position="213"/>
        <end position="234"/>
    </location>
</feature>
<feature type="transmembrane region" description="Helical" evidence="1">
    <location>
        <begin position="114"/>
        <end position="134"/>
    </location>
</feature>
<dbReference type="Proteomes" id="UP001222118">
    <property type="component" value="Chromosome"/>
</dbReference>
<feature type="transmembrane region" description="Helical" evidence="1">
    <location>
        <begin position="170"/>
        <end position="192"/>
    </location>
</feature>
<dbReference type="PANTHER" id="PTHR36840">
    <property type="entry name" value="BLL5714 PROTEIN"/>
    <property type="match status" value="1"/>
</dbReference>
<dbReference type="InterPro" id="IPR010640">
    <property type="entry name" value="Low_temperature_requirement_A"/>
</dbReference>
<protein>
    <submittedName>
        <fullName evidence="2">Low temperature requirement protein A</fullName>
    </submittedName>
</protein>
<evidence type="ECO:0000256" key="1">
    <source>
        <dbReference type="SAM" id="Phobius"/>
    </source>
</evidence>
<evidence type="ECO:0000313" key="3">
    <source>
        <dbReference type="Proteomes" id="UP001222118"/>
    </source>
</evidence>
<dbReference type="PANTHER" id="PTHR36840:SF1">
    <property type="entry name" value="BLL5714 PROTEIN"/>
    <property type="match status" value="1"/>
</dbReference>
<dbReference type="RefSeq" id="WP_282210722.1">
    <property type="nucleotide sequence ID" value="NZ_CP118247.1"/>
</dbReference>